<reference evidence="2 3" key="1">
    <citation type="submission" date="2023-03" db="EMBL/GenBank/DDBJ databases">
        <title>NovoSphingobium album sp. nov. isolated from polycyclic aromatic hydrocarbons- and heavy-metal polluted soil.</title>
        <authorList>
            <person name="Liu Z."/>
            <person name="Wang K."/>
        </authorList>
    </citation>
    <scope>NUCLEOTIDE SEQUENCE [LARGE SCALE GENOMIC DNA]</scope>
    <source>
        <strain evidence="2 3">H3SJ31-1</strain>
    </source>
</reference>
<dbReference type="RefSeq" id="WP_275229154.1">
    <property type="nucleotide sequence ID" value="NZ_JARESE010000050.1"/>
</dbReference>
<dbReference type="EMBL" id="JARESE010000050">
    <property type="protein sequence ID" value="MDE8653049.1"/>
    <property type="molecule type" value="Genomic_DNA"/>
</dbReference>
<organism evidence="2 3">
    <name type="scientific">Novosphingobium album</name>
    <name type="common">ex Liu et al. 2023</name>
    <dbReference type="NCBI Taxonomy" id="3031130"/>
    <lineage>
        <taxon>Bacteria</taxon>
        <taxon>Pseudomonadati</taxon>
        <taxon>Pseudomonadota</taxon>
        <taxon>Alphaproteobacteria</taxon>
        <taxon>Sphingomonadales</taxon>
        <taxon>Sphingomonadaceae</taxon>
        <taxon>Novosphingobium</taxon>
    </lineage>
</organism>
<keyword evidence="3" id="KW-1185">Reference proteome</keyword>
<dbReference type="Proteomes" id="UP001216253">
    <property type="component" value="Unassembled WGS sequence"/>
</dbReference>
<keyword evidence="1" id="KW-0472">Membrane</keyword>
<evidence type="ECO:0000256" key="1">
    <source>
        <dbReference type="SAM" id="Phobius"/>
    </source>
</evidence>
<comment type="caution">
    <text evidence="2">The sequence shown here is derived from an EMBL/GenBank/DDBJ whole genome shotgun (WGS) entry which is preliminary data.</text>
</comment>
<keyword evidence="1" id="KW-1133">Transmembrane helix</keyword>
<proteinExistence type="predicted"/>
<accession>A0ABT5WSN0</accession>
<evidence type="ECO:0008006" key="4">
    <source>
        <dbReference type="Google" id="ProtNLM"/>
    </source>
</evidence>
<protein>
    <recommendedName>
        <fullName evidence="4">Multidrug ABC transporter ATPase</fullName>
    </recommendedName>
</protein>
<feature type="transmembrane region" description="Helical" evidence="1">
    <location>
        <begin position="44"/>
        <end position="67"/>
    </location>
</feature>
<sequence>MRSFFGAALLGCGLLIAALSGLCTLLIAGGSLIDRSTADAREFFSLLPAVLLIGGVPFLIGLGMFFLGRSLIRSADKAAVKEPEADVFD</sequence>
<name>A0ABT5WSN0_9SPHN</name>
<evidence type="ECO:0000313" key="2">
    <source>
        <dbReference type="EMBL" id="MDE8653049.1"/>
    </source>
</evidence>
<evidence type="ECO:0000313" key="3">
    <source>
        <dbReference type="Proteomes" id="UP001216253"/>
    </source>
</evidence>
<gene>
    <name evidence="2" type="ORF">PYV00_15180</name>
</gene>
<keyword evidence="1" id="KW-0812">Transmembrane</keyword>